<dbReference type="GO" id="GO:0005737">
    <property type="term" value="C:cytoplasm"/>
    <property type="evidence" value="ECO:0007669"/>
    <property type="project" value="UniProtKB-ARBA"/>
</dbReference>
<protein>
    <recommendedName>
        <fullName evidence="2">Association with the SNF1 complex (ASC) domain-containing protein</fullName>
    </recommendedName>
</protein>
<dbReference type="SUPFAM" id="SSF160219">
    <property type="entry name" value="AMPKBI-like"/>
    <property type="match status" value="1"/>
</dbReference>
<dbReference type="EMBL" id="JBCNJP010000007">
    <property type="protein sequence ID" value="KAK9077406.1"/>
    <property type="molecule type" value="Genomic_DNA"/>
</dbReference>
<dbReference type="Proteomes" id="UP001408789">
    <property type="component" value="Unassembled WGS sequence"/>
</dbReference>
<comment type="caution">
    <text evidence="3">The sequence shown here is derived from an EMBL/GenBank/DDBJ whole genome shotgun (WGS) entry which is preliminary data.</text>
</comment>
<dbReference type="AlphaFoldDB" id="A0AAP0DMF7"/>
<reference evidence="3 4" key="1">
    <citation type="submission" date="2024-04" db="EMBL/GenBank/DDBJ databases">
        <title>The reference genome of an endangered Asteraceae, Deinandra increscens subsp. villosa, native to the Central Coast of California.</title>
        <authorList>
            <person name="Guilliams M."/>
            <person name="Hasenstab-Lehman K."/>
            <person name="Meyer R."/>
            <person name="Mcevoy S."/>
        </authorList>
    </citation>
    <scope>NUCLEOTIDE SEQUENCE [LARGE SCALE GENOMIC DNA]</scope>
    <source>
        <tissue evidence="3">Leaf</tissue>
    </source>
</reference>
<dbReference type="Pfam" id="PF04739">
    <property type="entry name" value="AMPKBI"/>
    <property type="match status" value="1"/>
</dbReference>
<comment type="similarity">
    <text evidence="1">Belongs to the 5'-AMP-activated protein kinase beta subunit family.</text>
</comment>
<sequence>MQSSHHKILARNCPNCPHCCNKCHLNQPSSSKNFQRALHKPLSANLNHLYVKRDGNSQPVVALSSSQRFRNKFVTSVLYKPFKKGYLRLGWGEPVRVDETKKLEPIIGVEVGTRHFLGMAHYFYRGLEDASPRKRGPKNRSPWLGSSLLIWSSLF</sequence>
<dbReference type="Gene3D" id="6.20.250.60">
    <property type="match status" value="1"/>
</dbReference>
<proteinExistence type="inferred from homology"/>
<gene>
    <name evidence="3" type="ORF">SSX86_005743</name>
</gene>
<dbReference type="InterPro" id="IPR043554">
    <property type="entry name" value="KINB"/>
</dbReference>
<evidence type="ECO:0000313" key="3">
    <source>
        <dbReference type="EMBL" id="KAK9077406.1"/>
    </source>
</evidence>
<evidence type="ECO:0000259" key="2">
    <source>
        <dbReference type="SMART" id="SM01010"/>
    </source>
</evidence>
<dbReference type="InterPro" id="IPR006828">
    <property type="entry name" value="ASC_dom"/>
</dbReference>
<feature type="domain" description="Association with the SNF1 complex (ASC)" evidence="2">
    <location>
        <begin position="1"/>
        <end position="82"/>
    </location>
</feature>
<dbReference type="PANTHER" id="PTHR46316:SF8">
    <property type="entry name" value="SNF1-RELATED PROTEIN KINASE REGULATORY SUBUNIT BETA-2-LIKE ISOFORM X1"/>
    <property type="match status" value="1"/>
</dbReference>
<keyword evidence="4" id="KW-1185">Reference proteome</keyword>
<evidence type="ECO:0000256" key="1">
    <source>
        <dbReference type="ARBA" id="ARBA00010926"/>
    </source>
</evidence>
<organism evidence="3 4">
    <name type="scientific">Deinandra increscens subsp. villosa</name>
    <dbReference type="NCBI Taxonomy" id="3103831"/>
    <lineage>
        <taxon>Eukaryota</taxon>
        <taxon>Viridiplantae</taxon>
        <taxon>Streptophyta</taxon>
        <taxon>Embryophyta</taxon>
        <taxon>Tracheophyta</taxon>
        <taxon>Spermatophyta</taxon>
        <taxon>Magnoliopsida</taxon>
        <taxon>eudicotyledons</taxon>
        <taxon>Gunneridae</taxon>
        <taxon>Pentapetalae</taxon>
        <taxon>asterids</taxon>
        <taxon>campanulids</taxon>
        <taxon>Asterales</taxon>
        <taxon>Asteraceae</taxon>
        <taxon>Asteroideae</taxon>
        <taxon>Heliantheae alliance</taxon>
        <taxon>Madieae</taxon>
        <taxon>Madiinae</taxon>
        <taxon>Deinandra</taxon>
    </lineage>
</organism>
<dbReference type="SMART" id="SM01010">
    <property type="entry name" value="AMPKBI"/>
    <property type="match status" value="1"/>
</dbReference>
<dbReference type="PANTHER" id="PTHR46316">
    <property type="entry name" value="SNF1-RELATED PROTEIN KINASE REGULATORY SUBUNIT BETA-1"/>
    <property type="match status" value="1"/>
</dbReference>
<evidence type="ECO:0000313" key="4">
    <source>
        <dbReference type="Proteomes" id="UP001408789"/>
    </source>
</evidence>
<dbReference type="InterPro" id="IPR037256">
    <property type="entry name" value="ASC_dom_sf"/>
</dbReference>
<accession>A0AAP0DMF7</accession>
<name>A0AAP0DMF7_9ASTR</name>